<dbReference type="InterPro" id="IPR012338">
    <property type="entry name" value="Beta-lactam/transpept-like"/>
</dbReference>
<dbReference type="RefSeq" id="WP_378607356.1">
    <property type="nucleotide sequence ID" value="NZ_JBHSQN010000011.1"/>
</dbReference>
<sequence length="298" mass="30029">MMNNGRRHRVRVTLTALTGVLALALAGCGTETTPPAPTPSAVPTTAPSVGSGTGGGAVSIAIPGSLAADFGALQQGTRGSIGLAITPVGGAQLVSFGTWTTGPAWSTIKVPLAVAAVRNNAAYASSASAAITASDNAAADTLWSSLGNATTAAAAVEEVLREGGDVGTTVPTTRTRADASVFGQAQWSLADQARFAAQLPCLPRSERVVGLMSQIIPSHRWGLGAIGSAEFKGGWGPDESGKYLVRQFGLIDSPTGRIAIAFAAQPDSGSFTDGMAMLDKMTTLISGHLSELTGGHCP</sequence>
<comment type="caution">
    <text evidence="2">The sequence shown here is derived from an EMBL/GenBank/DDBJ whole genome shotgun (WGS) entry which is preliminary data.</text>
</comment>
<gene>
    <name evidence="2" type="ORF">ACFP3H_17905</name>
</gene>
<dbReference type="PROSITE" id="PS51257">
    <property type="entry name" value="PROKAR_LIPOPROTEIN"/>
    <property type="match status" value="1"/>
</dbReference>
<keyword evidence="1" id="KW-0732">Signal</keyword>
<evidence type="ECO:0000256" key="1">
    <source>
        <dbReference type="SAM" id="SignalP"/>
    </source>
</evidence>
<feature type="chain" id="PRO_5046911243" description="Serine hydrolase" evidence="1">
    <location>
        <begin position="27"/>
        <end position="298"/>
    </location>
</feature>
<name>A0ABW1JUQ7_9NOCA</name>
<keyword evidence="3" id="KW-1185">Reference proteome</keyword>
<evidence type="ECO:0000313" key="2">
    <source>
        <dbReference type="EMBL" id="MFC6012935.1"/>
    </source>
</evidence>
<evidence type="ECO:0000313" key="3">
    <source>
        <dbReference type="Proteomes" id="UP001596223"/>
    </source>
</evidence>
<reference evidence="3" key="1">
    <citation type="journal article" date="2019" name="Int. J. Syst. Evol. Microbiol.">
        <title>The Global Catalogue of Microorganisms (GCM) 10K type strain sequencing project: providing services to taxonomists for standard genome sequencing and annotation.</title>
        <authorList>
            <consortium name="The Broad Institute Genomics Platform"/>
            <consortium name="The Broad Institute Genome Sequencing Center for Infectious Disease"/>
            <person name="Wu L."/>
            <person name="Ma J."/>
        </authorList>
    </citation>
    <scope>NUCLEOTIDE SEQUENCE [LARGE SCALE GENOMIC DNA]</scope>
    <source>
        <strain evidence="3">CCUG 36956</strain>
    </source>
</reference>
<evidence type="ECO:0008006" key="4">
    <source>
        <dbReference type="Google" id="ProtNLM"/>
    </source>
</evidence>
<organism evidence="2 3">
    <name type="scientific">Nocardia lasii</name>
    <dbReference type="NCBI Taxonomy" id="1616107"/>
    <lineage>
        <taxon>Bacteria</taxon>
        <taxon>Bacillati</taxon>
        <taxon>Actinomycetota</taxon>
        <taxon>Actinomycetes</taxon>
        <taxon>Mycobacteriales</taxon>
        <taxon>Nocardiaceae</taxon>
        <taxon>Nocardia</taxon>
    </lineage>
</organism>
<dbReference type="Proteomes" id="UP001596223">
    <property type="component" value="Unassembled WGS sequence"/>
</dbReference>
<feature type="signal peptide" evidence="1">
    <location>
        <begin position="1"/>
        <end position="26"/>
    </location>
</feature>
<protein>
    <recommendedName>
        <fullName evidence="4">Serine hydrolase</fullName>
    </recommendedName>
</protein>
<dbReference type="SUPFAM" id="SSF56601">
    <property type="entry name" value="beta-lactamase/transpeptidase-like"/>
    <property type="match status" value="1"/>
</dbReference>
<accession>A0ABW1JUQ7</accession>
<proteinExistence type="predicted"/>
<dbReference type="EMBL" id="JBHSQN010000011">
    <property type="protein sequence ID" value="MFC6012935.1"/>
    <property type="molecule type" value="Genomic_DNA"/>
</dbReference>
<dbReference type="Gene3D" id="3.40.710.10">
    <property type="entry name" value="DD-peptidase/beta-lactamase superfamily"/>
    <property type="match status" value="1"/>
</dbReference>